<gene>
    <name evidence="1" type="ordered locus">A2cp1_2755</name>
</gene>
<dbReference type="PROSITE" id="PS51257">
    <property type="entry name" value="PROKAR_LIPOPROTEIN"/>
    <property type="match status" value="1"/>
</dbReference>
<name>B8JE27_ANAD2</name>
<dbReference type="KEGG" id="acp:A2cp1_2755"/>
<organism evidence="1 2">
    <name type="scientific">Anaeromyxobacter dehalogenans (strain ATCC BAA-258 / DSM 21875 / 2CP-1)</name>
    <dbReference type="NCBI Taxonomy" id="455488"/>
    <lineage>
        <taxon>Bacteria</taxon>
        <taxon>Pseudomonadati</taxon>
        <taxon>Myxococcota</taxon>
        <taxon>Myxococcia</taxon>
        <taxon>Myxococcales</taxon>
        <taxon>Cystobacterineae</taxon>
        <taxon>Anaeromyxobacteraceae</taxon>
        <taxon>Anaeromyxobacter</taxon>
    </lineage>
</organism>
<evidence type="ECO:0000313" key="1">
    <source>
        <dbReference type="EMBL" id="ACL66092.1"/>
    </source>
</evidence>
<keyword evidence="2" id="KW-1185">Reference proteome</keyword>
<dbReference type="InterPro" id="IPR013783">
    <property type="entry name" value="Ig-like_fold"/>
</dbReference>
<dbReference type="AlphaFoldDB" id="B8JE27"/>
<dbReference type="HOGENOM" id="CLU_350126_0_0_7"/>
<evidence type="ECO:0000313" key="2">
    <source>
        <dbReference type="Proteomes" id="UP000007089"/>
    </source>
</evidence>
<accession>B8JE27</accession>
<dbReference type="RefSeq" id="WP_012633853.1">
    <property type="nucleotide sequence ID" value="NC_011891.1"/>
</dbReference>
<dbReference type="Proteomes" id="UP000007089">
    <property type="component" value="Chromosome"/>
</dbReference>
<protein>
    <submittedName>
        <fullName evidence="1">PKD domain containing protein</fullName>
    </submittedName>
</protein>
<proteinExistence type="predicted"/>
<dbReference type="EMBL" id="CP001359">
    <property type="protein sequence ID" value="ACL66092.1"/>
    <property type="molecule type" value="Genomic_DNA"/>
</dbReference>
<sequence>MTKTSTVLALVIAGCGGSGGGGSQVGQVVTVVRTDALTAPDQVTAVRVFASPANVTQDLAHQPDGTFGGVLTLPVGVQTITVSVYAGPSVVGTGAATVAIQANAASQVTLRIVDSTGPGPTPGQGPIIVALSASKMTPLVGESIALSARVVAPAGAAVTYAWSQDCASGTFTTPAAESTSWSSSAAGACALTLTATANGLADASAVAIQVLAPGSATGSVSIVGTFVPRTTIGAISAYPSPAATEAGCTVGRTGADGTCRMAVHSGQTIGITLDPGAAPGAATYALRDGCGGAIVPGAAASSFQWTPPSAGGFCVLTGTKVEDGVADAFAFGLYADPVLAPSPRQAFDWTPHAVGTAPPPHAFVEQPTTAAHVVWSGTTFADTHGRITFVPQGALPSTTAVGLWSPAETLVGPWATGATRFVADAAHGASAVDTSGDFTVCVKFKPGLHPGMTAPNKTLVARGQAEFPTAAWPEGWALMQMHEAYCFHYLTATAGGAIMSPDTSVTPEAVETYAFDYMCGGRAGGQILAGAHGQSGALATAVATAFSDESALPLSIGSYPTGDDPTLDASVYEVIFDTRPATVDTFRDIVGAAEGTRLANGAVWVPRRVAGETATGADGQGYPLPPYANPGRWPVPVVDGTVPGNAQLGYRRPLAERTSTTGYCIGAELVADGAWADVGGIVLTFIDDAATQSTRLYLDPRVCFATEAPGQAATSACSASTLPYDSWPPGSLHRFTACADASSGALTAYVDGAATSVLPAGATGGVPDLSSGVLTIGSSLGGASISRVFACPFADAARCQ</sequence>
<dbReference type="Gene3D" id="2.60.40.10">
    <property type="entry name" value="Immunoglobulins"/>
    <property type="match status" value="1"/>
</dbReference>
<reference evidence="1" key="1">
    <citation type="submission" date="2009-01" db="EMBL/GenBank/DDBJ databases">
        <title>Complete sequence of Anaeromyxobacter dehalogenans 2CP-1.</title>
        <authorList>
            <consortium name="US DOE Joint Genome Institute"/>
            <person name="Lucas S."/>
            <person name="Copeland A."/>
            <person name="Lapidus A."/>
            <person name="Glavina del Rio T."/>
            <person name="Dalin E."/>
            <person name="Tice H."/>
            <person name="Bruce D."/>
            <person name="Goodwin L."/>
            <person name="Pitluck S."/>
            <person name="Saunders E."/>
            <person name="Brettin T."/>
            <person name="Detter J.C."/>
            <person name="Han C."/>
            <person name="Larimer F."/>
            <person name="Land M."/>
            <person name="Hauser L."/>
            <person name="Kyrpides N."/>
            <person name="Ovchinnikova G."/>
            <person name="Beliaev A.S."/>
            <person name="Richardson P."/>
        </authorList>
    </citation>
    <scope>NUCLEOTIDE SEQUENCE</scope>
    <source>
        <strain evidence="1">2CP-1</strain>
    </source>
</reference>